<keyword evidence="9" id="KW-0949">S-adenosyl-L-methionine</keyword>
<feature type="non-terminal residue" evidence="17">
    <location>
        <position position="1"/>
    </location>
</feature>
<dbReference type="GO" id="GO:0032259">
    <property type="term" value="P:methylation"/>
    <property type="evidence" value="ECO:0007669"/>
    <property type="project" value="UniProtKB-KW"/>
</dbReference>
<evidence type="ECO:0000256" key="14">
    <source>
        <dbReference type="ARBA" id="ARBA00075600"/>
    </source>
</evidence>
<dbReference type="GO" id="GO:0005737">
    <property type="term" value="C:cytoplasm"/>
    <property type="evidence" value="ECO:0007669"/>
    <property type="project" value="UniProtKB-SubCell"/>
</dbReference>
<comment type="function">
    <text evidence="13">S-adenosyl-L-methionine-dependent methyltransferase that mediates mRNA cap2 2'-O-ribose methylation to the 5'-cap structure of mRNAs. Methylates the ribose of the second nucleotide of a m(7)GpppG-capped mRNA and small nuclear RNA (snRNA) (cap0) to produce m(7)GpppRmpNm (cap2). Recognizes a guanosine cap on RNA independently of its N(7) methylation status. Display cap2 methylation on both cap0 and cap1. Displays a preference for cap1 RNAs.</text>
</comment>
<evidence type="ECO:0000256" key="12">
    <source>
        <dbReference type="ARBA" id="ARBA00049477"/>
    </source>
</evidence>
<organism evidence="17 18">
    <name type="scientific">Polypterus senegalus</name>
    <name type="common">Senegal bichir</name>
    <dbReference type="NCBI Taxonomy" id="55291"/>
    <lineage>
        <taxon>Eukaryota</taxon>
        <taxon>Metazoa</taxon>
        <taxon>Chordata</taxon>
        <taxon>Craniata</taxon>
        <taxon>Vertebrata</taxon>
        <taxon>Euteleostomi</taxon>
        <taxon>Actinopterygii</taxon>
        <taxon>Polypteriformes</taxon>
        <taxon>Polypteridae</taxon>
        <taxon>Polypterus</taxon>
    </lineage>
</organism>
<comment type="subcellular location">
    <subcellularLocation>
        <location evidence="2">Cytoplasm</location>
    </subcellularLocation>
    <subcellularLocation>
        <location evidence="1">Nucleus</location>
    </subcellularLocation>
</comment>
<evidence type="ECO:0000256" key="4">
    <source>
        <dbReference type="ARBA" id="ARBA00021134"/>
    </source>
</evidence>
<sequence>MNKGKGGWRKCDVDQPANLDFSPDILHEVKELFNKTFTYLKPSDGEWQIPNPNEALKYDPSHHEVLQSLKVSLNEIKDLLSDKDLEVWHQHTTFTNRAGKVISHVKNTVNAEICTQAWCKFYEILGNFPLLPKTALQNGELNSVHLCEAPGAFIASLNHYLKSNSIFCDWTWVANTLNPYHEANDNDMMIMDDRLIASTLPWWFFGSEDTGDIMILKHLVELQNFTKNMVSIHLVTADGSFDCQLNPDEQEALVAPLHYCEAIAALMLLSHGGSFVLKMFTLYEHSSVCLLYLLNCCFEKVHVFKPATSKSGNSEVYIVCLKYNGKELVRPLLSKMIRNFGNEVVTRALFPCHLIPESFLQQHQECCTFFHKLQIATIKENLCLFNCMSEGEMHKLQLLRNCTSDFFLQKFKIQHLHRSKWLAKQTFPGCNLAGRLSNQRKQVGSYNSRKKMETLSWLEKIENCCHNTWINEHSSCIFTQSFLRGATEDFELKSWYTLSGPKLPKVRSSPFCAADLLSILNEAIEHSSCFKHHNPLTTTPAVPECSSCVVMTAASLASEVLSLMESQKAYAPQENHPHCFVAGSSSFHEMIKHFDARFVELSTMQSYPLSDCTILHDGEPRYQKELLSCILNMLNTLQNGDCFILPILSVFTRFTAGLILTLQMCFHCITFRCPASSDALGCIAVLLCIGFRVPTNELQQYLQPLLDFVVNKLEAEPLQQVLQFVPMEVLLKGSLAEFLWTMNSCIMKHRLHLLVHAERFAPVHCNV</sequence>
<dbReference type="InterPro" id="IPR002877">
    <property type="entry name" value="RNA_MeTrfase_FtsJ_dom"/>
</dbReference>
<dbReference type="EC" id="2.1.1.296" evidence="3"/>
<dbReference type="Pfam" id="PF01728">
    <property type="entry name" value="FtsJ"/>
    <property type="match status" value="1"/>
</dbReference>
<dbReference type="InterPro" id="IPR025807">
    <property type="entry name" value="Adrift-typ_MeTrfase"/>
</dbReference>
<dbReference type="RefSeq" id="XP_039619001.1">
    <property type="nucleotide sequence ID" value="XM_039763067.1"/>
</dbReference>
<dbReference type="FunFam" id="3.40.50.12760:FF:000003">
    <property type="entry name" value="Cap methyltransferase 2"/>
    <property type="match status" value="1"/>
</dbReference>
<name>A0A8X7XKQ7_POLSE</name>
<dbReference type="PANTHER" id="PTHR16121">
    <property type="entry name" value="CAP-SPECIFIC MRNA (NUCLEOSIDE-2'-O-)-METHYLTRANSFERASE 1-RELATED"/>
    <property type="match status" value="1"/>
</dbReference>
<keyword evidence="8" id="KW-0808">Transferase</keyword>
<evidence type="ECO:0000256" key="9">
    <source>
        <dbReference type="ARBA" id="ARBA00022691"/>
    </source>
</evidence>
<keyword evidence="10" id="KW-0506">mRNA capping</keyword>
<evidence type="ECO:0000256" key="7">
    <source>
        <dbReference type="ARBA" id="ARBA00022664"/>
    </source>
</evidence>
<keyword evidence="11" id="KW-0539">Nucleus</keyword>
<dbReference type="GO" id="GO:0004483">
    <property type="term" value="F:methyltransferase cap1 activity"/>
    <property type="evidence" value="ECO:0007669"/>
    <property type="project" value="TreeGrafter"/>
</dbReference>
<dbReference type="Proteomes" id="UP000886611">
    <property type="component" value="Unassembled WGS sequence"/>
</dbReference>
<proteinExistence type="predicted"/>
<evidence type="ECO:0000256" key="2">
    <source>
        <dbReference type="ARBA" id="ARBA00004496"/>
    </source>
</evidence>
<keyword evidence="6 17" id="KW-0489">Methyltransferase</keyword>
<dbReference type="GO" id="GO:0006370">
    <property type="term" value="P:7-methylguanosine mRNA capping"/>
    <property type="evidence" value="ECO:0007669"/>
    <property type="project" value="UniProtKB-KW"/>
</dbReference>
<evidence type="ECO:0000256" key="8">
    <source>
        <dbReference type="ARBA" id="ARBA00022679"/>
    </source>
</evidence>
<accession>A0A8X7XKQ7</accession>
<gene>
    <name evidence="17" type="primary">Cmtr2</name>
    <name evidence="17" type="ORF">GTO96_0022577</name>
</gene>
<evidence type="ECO:0000256" key="10">
    <source>
        <dbReference type="ARBA" id="ARBA00023042"/>
    </source>
</evidence>
<dbReference type="PANTHER" id="PTHR16121:SF2">
    <property type="entry name" value="CAP-SPECIFIC MRNA (NUCLEOSIDE-2'-O-)-METHYLTRANSFERASE 2"/>
    <property type="match status" value="1"/>
</dbReference>
<dbReference type="FunFam" id="3.40.50.12760:FF:000002">
    <property type="entry name" value="Cap methyltransferase 2"/>
    <property type="match status" value="1"/>
</dbReference>
<dbReference type="GO" id="GO:0120550">
    <property type="term" value="F:methyltransferase cap2 activity"/>
    <property type="evidence" value="ECO:0007669"/>
    <property type="project" value="UniProtKB-EC"/>
</dbReference>
<evidence type="ECO:0000256" key="16">
    <source>
        <dbReference type="ARBA" id="ARBA00081266"/>
    </source>
</evidence>
<evidence type="ECO:0000313" key="17">
    <source>
        <dbReference type="EMBL" id="KAG2469941.1"/>
    </source>
</evidence>
<dbReference type="GeneID" id="120535311"/>
<evidence type="ECO:0000256" key="3">
    <source>
        <dbReference type="ARBA" id="ARBA00012770"/>
    </source>
</evidence>
<dbReference type="GO" id="GO:0005634">
    <property type="term" value="C:nucleus"/>
    <property type="evidence" value="ECO:0007669"/>
    <property type="project" value="UniProtKB-SubCell"/>
</dbReference>
<dbReference type="Gene3D" id="3.40.50.12760">
    <property type="match status" value="2"/>
</dbReference>
<evidence type="ECO:0000256" key="15">
    <source>
        <dbReference type="ARBA" id="ARBA00078839"/>
    </source>
</evidence>
<comment type="caution">
    <text evidence="17">The sequence shown here is derived from an EMBL/GenBank/DDBJ whole genome shotgun (WGS) entry which is preliminary data.</text>
</comment>
<evidence type="ECO:0000256" key="6">
    <source>
        <dbReference type="ARBA" id="ARBA00022603"/>
    </source>
</evidence>
<dbReference type="SUPFAM" id="SSF53335">
    <property type="entry name" value="S-adenosyl-L-methionine-dependent methyltransferases"/>
    <property type="match status" value="1"/>
</dbReference>
<evidence type="ECO:0000256" key="11">
    <source>
        <dbReference type="ARBA" id="ARBA00023242"/>
    </source>
</evidence>
<keyword evidence="7" id="KW-0507">mRNA processing</keyword>
<dbReference type="AlphaFoldDB" id="A0A8X7XKQ7"/>
<evidence type="ECO:0000256" key="1">
    <source>
        <dbReference type="ARBA" id="ARBA00004123"/>
    </source>
</evidence>
<reference evidence="17 18" key="1">
    <citation type="journal article" date="2021" name="Cell">
        <title>Tracing the genetic footprints of vertebrate landing in non-teleost ray-finned fishes.</title>
        <authorList>
            <person name="Bi X."/>
            <person name="Wang K."/>
            <person name="Yang L."/>
            <person name="Pan H."/>
            <person name="Jiang H."/>
            <person name="Wei Q."/>
            <person name="Fang M."/>
            <person name="Yu H."/>
            <person name="Zhu C."/>
            <person name="Cai Y."/>
            <person name="He Y."/>
            <person name="Gan X."/>
            <person name="Zeng H."/>
            <person name="Yu D."/>
            <person name="Zhu Y."/>
            <person name="Jiang H."/>
            <person name="Qiu Q."/>
            <person name="Yang H."/>
            <person name="Zhang Y.E."/>
            <person name="Wang W."/>
            <person name="Zhu M."/>
            <person name="He S."/>
            <person name="Zhang G."/>
        </authorList>
    </citation>
    <scope>NUCLEOTIDE SEQUENCE [LARGE SCALE GENOMIC DNA]</scope>
    <source>
        <strain evidence="17">Bchr_013</strain>
    </source>
</reference>
<dbReference type="RefSeq" id="XP_039619002.1">
    <property type="nucleotide sequence ID" value="XM_039763068.1"/>
</dbReference>
<feature type="non-terminal residue" evidence="17">
    <location>
        <position position="767"/>
    </location>
</feature>
<evidence type="ECO:0000313" key="18">
    <source>
        <dbReference type="Proteomes" id="UP000886611"/>
    </source>
</evidence>
<keyword evidence="18" id="KW-1185">Reference proteome</keyword>
<comment type="catalytic activity">
    <reaction evidence="12">
        <text>a 5'-end (N(7)-methyl 5'-triphosphoguanosine)-(2'-O-methyl-ribonucleoside)-(ribonucleotide) in mRNA + S-adenosyl-L-methionine = a 5'-end (N(7)-methyl 5'-triphosphoguanosine)-(2'-O-methyl-ribonucleoside)-(2'-O-methyl-ribonucleotide) in mRNA + S-adenosyl-L-homocysteine + H(+)</text>
        <dbReference type="Rhea" id="RHEA:67024"/>
        <dbReference type="Rhea" id="RHEA-COMP:17169"/>
        <dbReference type="Rhea" id="RHEA-COMP:17170"/>
        <dbReference type="ChEBI" id="CHEBI:15378"/>
        <dbReference type="ChEBI" id="CHEBI:57856"/>
        <dbReference type="ChEBI" id="CHEBI:59789"/>
        <dbReference type="ChEBI" id="CHEBI:167612"/>
        <dbReference type="ChEBI" id="CHEBI:167614"/>
        <dbReference type="EC" id="2.1.1.296"/>
    </reaction>
</comment>
<dbReference type="InterPro" id="IPR029063">
    <property type="entry name" value="SAM-dependent_MTases_sf"/>
</dbReference>
<evidence type="ECO:0000256" key="13">
    <source>
        <dbReference type="ARBA" id="ARBA00059552"/>
    </source>
</evidence>
<protein>
    <recommendedName>
        <fullName evidence="4">Cap-specific mRNA (nucleoside-2'-O-)-methyltransferase 2</fullName>
        <ecNumber evidence="3">2.1.1.296</ecNumber>
    </recommendedName>
    <alternativeName>
        <fullName evidence="16">Cap methyltransferase 2</fullName>
    </alternativeName>
    <alternativeName>
        <fullName evidence="14">Cap2 2'O-ribose methyltransferase 2</fullName>
    </alternativeName>
    <alternativeName>
        <fullName evidence="15">FtsJ methyltransferase domain-containing protein 1</fullName>
    </alternativeName>
</protein>
<keyword evidence="5" id="KW-0963">Cytoplasm</keyword>
<dbReference type="EMBL" id="JAATIS010000147">
    <property type="protein sequence ID" value="KAG2469941.1"/>
    <property type="molecule type" value="Genomic_DNA"/>
</dbReference>
<evidence type="ECO:0000256" key="5">
    <source>
        <dbReference type="ARBA" id="ARBA00022490"/>
    </source>
</evidence>
<dbReference type="InterPro" id="IPR050851">
    <property type="entry name" value="mRNA_Cap_2O-Ribose_MeTrfase"/>
</dbReference>
<dbReference type="PROSITE" id="PS51614">
    <property type="entry name" value="SAM_MT_ADRIFT"/>
    <property type="match status" value="1"/>
</dbReference>